<dbReference type="InterPro" id="IPR012340">
    <property type="entry name" value="NA-bd_OB-fold"/>
</dbReference>
<dbReference type="GO" id="GO:0009317">
    <property type="term" value="C:acetyl-CoA carboxylase complex"/>
    <property type="evidence" value="ECO:0007669"/>
    <property type="project" value="InterPro"/>
</dbReference>
<evidence type="ECO:0000313" key="10">
    <source>
        <dbReference type="Proteomes" id="UP001195483"/>
    </source>
</evidence>
<evidence type="ECO:0000256" key="3">
    <source>
        <dbReference type="ARBA" id="ARBA00009479"/>
    </source>
</evidence>
<dbReference type="SUPFAM" id="SSF50104">
    <property type="entry name" value="Translation proteins SH3-like domain"/>
    <property type="match status" value="1"/>
</dbReference>
<evidence type="ECO:0000313" key="9">
    <source>
        <dbReference type="EMBL" id="KAK3604957.1"/>
    </source>
</evidence>
<dbReference type="Pfam" id="PF00364">
    <property type="entry name" value="Biotin_lipoyl"/>
    <property type="match status" value="1"/>
</dbReference>
<organism evidence="9 10">
    <name type="scientific">Potamilus streckersoni</name>
    <dbReference type="NCBI Taxonomy" id="2493646"/>
    <lineage>
        <taxon>Eukaryota</taxon>
        <taxon>Metazoa</taxon>
        <taxon>Spiralia</taxon>
        <taxon>Lophotrochozoa</taxon>
        <taxon>Mollusca</taxon>
        <taxon>Bivalvia</taxon>
        <taxon>Autobranchia</taxon>
        <taxon>Heteroconchia</taxon>
        <taxon>Palaeoheterodonta</taxon>
        <taxon>Unionida</taxon>
        <taxon>Unionoidea</taxon>
        <taxon>Unionidae</taxon>
        <taxon>Ambleminae</taxon>
        <taxon>Lampsilini</taxon>
        <taxon>Potamilus</taxon>
    </lineage>
</organism>
<dbReference type="InterPro" id="IPR014722">
    <property type="entry name" value="Rib_uL2_dom2"/>
</dbReference>
<evidence type="ECO:0000256" key="7">
    <source>
        <dbReference type="SAM" id="MobiDB-lite"/>
    </source>
</evidence>
<dbReference type="SMART" id="SM01185">
    <property type="entry name" value="EFP"/>
    <property type="match status" value="1"/>
</dbReference>
<dbReference type="FunFam" id="2.40.50.140:FF:000004">
    <property type="entry name" value="Elongation factor P"/>
    <property type="match status" value="1"/>
</dbReference>
<feature type="domain" description="Lipoyl-binding" evidence="8">
    <location>
        <begin position="255"/>
        <end position="331"/>
    </location>
</feature>
<protein>
    <recommendedName>
        <fullName evidence="8">Lipoyl-binding domain-containing protein</fullName>
    </recommendedName>
</protein>
<dbReference type="SMART" id="SM00841">
    <property type="entry name" value="Elong-fact-P_C"/>
    <property type="match status" value="1"/>
</dbReference>
<keyword evidence="5" id="KW-0251">Elongation factor</keyword>
<reference evidence="9" key="1">
    <citation type="journal article" date="2021" name="Genome Biol. Evol.">
        <title>A High-Quality Reference Genome for a Parasitic Bivalve with Doubly Uniparental Inheritance (Bivalvia: Unionida).</title>
        <authorList>
            <person name="Smith C.H."/>
        </authorList>
    </citation>
    <scope>NUCLEOTIDE SEQUENCE</scope>
    <source>
        <strain evidence="9">CHS0354</strain>
    </source>
</reference>
<dbReference type="CDD" id="cd04470">
    <property type="entry name" value="S1_EF-P_repeat_1"/>
    <property type="match status" value="1"/>
</dbReference>
<comment type="subcellular location">
    <subcellularLocation>
        <location evidence="1">Cytoplasm</location>
    </subcellularLocation>
</comment>
<dbReference type="Pfam" id="PF09285">
    <property type="entry name" value="Elong-fact-P_C"/>
    <property type="match status" value="1"/>
</dbReference>
<dbReference type="Pfam" id="PF08207">
    <property type="entry name" value="EFP_N"/>
    <property type="match status" value="1"/>
</dbReference>
<dbReference type="InterPro" id="IPR015365">
    <property type="entry name" value="Elong-fact-P_C"/>
</dbReference>
<dbReference type="NCBIfam" id="TIGR00038">
    <property type="entry name" value="efp"/>
    <property type="match status" value="1"/>
</dbReference>
<keyword evidence="4" id="KW-0963">Cytoplasm</keyword>
<dbReference type="Gene3D" id="2.30.30.30">
    <property type="match status" value="1"/>
</dbReference>
<dbReference type="PROSITE" id="PS50968">
    <property type="entry name" value="BIOTINYL_LIPOYL"/>
    <property type="match status" value="1"/>
</dbReference>
<dbReference type="GO" id="GO:0003989">
    <property type="term" value="F:acetyl-CoA carboxylase activity"/>
    <property type="evidence" value="ECO:0007669"/>
    <property type="project" value="InterPro"/>
</dbReference>
<feature type="region of interest" description="Disordered" evidence="7">
    <location>
        <begin position="216"/>
        <end position="238"/>
    </location>
</feature>
<dbReference type="CDD" id="cd06850">
    <property type="entry name" value="biotinyl_domain"/>
    <property type="match status" value="1"/>
</dbReference>
<dbReference type="HAMAP" id="MF_00141">
    <property type="entry name" value="EF_P"/>
    <property type="match status" value="1"/>
</dbReference>
<keyword evidence="10" id="KW-1185">Reference proteome</keyword>
<name>A0AAE0T714_9BIVA</name>
<evidence type="ECO:0000259" key="8">
    <source>
        <dbReference type="PROSITE" id="PS50968"/>
    </source>
</evidence>
<dbReference type="SUPFAM" id="SSF50249">
    <property type="entry name" value="Nucleic acid-binding proteins"/>
    <property type="match status" value="2"/>
</dbReference>
<dbReference type="Pfam" id="PF01132">
    <property type="entry name" value="EFP"/>
    <property type="match status" value="1"/>
</dbReference>
<accession>A0AAE0T714</accession>
<dbReference type="Proteomes" id="UP001195483">
    <property type="component" value="Unassembled WGS sequence"/>
</dbReference>
<evidence type="ECO:0000256" key="4">
    <source>
        <dbReference type="ARBA" id="ARBA00022490"/>
    </source>
</evidence>
<dbReference type="PANTHER" id="PTHR30053:SF12">
    <property type="entry name" value="ELONGATION FACTOR P (EF-P) FAMILY PROTEIN"/>
    <property type="match status" value="1"/>
</dbReference>
<dbReference type="InterPro" id="IPR020599">
    <property type="entry name" value="Transl_elong_fac_P/YeiP"/>
</dbReference>
<dbReference type="Gene3D" id="2.40.50.140">
    <property type="entry name" value="Nucleic acid-binding proteins"/>
    <property type="match status" value="2"/>
</dbReference>
<reference evidence="9" key="3">
    <citation type="submission" date="2023-05" db="EMBL/GenBank/DDBJ databases">
        <authorList>
            <person name="Smith C.H."/>
        </authorList>
    </citation>
    <scope>NUCLEOTIDE SEQUENCE</scope>
    <source>
        <strain evidence="9">CHS0354</strain>
        <tissue evidence="9">Mantle</tissue>
    </source>
</reference>
<dbReference type="GO" id="GO:0006633">
    <property type="term" value="P:fatty acid biosynthetic process"/>
    <property type="evidence" value="ECO:0007669"/>
    <property type="project" value="InterPro"/>
</dbReference>
<dbReference type="InterPro" id="IPR008991">
    <property type="entry name" value="Translation_prot_SH3-like_sf"/>
</dbReference>
<keyword evidence="6" id="KW-0648">Protein biosynthesis</keyword>
<dbReference type="GO" id="GO:0005829">
    <property type="term" value="C:cytosol"/>
    <property type="evidence" value="ECO:0007669"/>
    <property type="project" value="UniProtKB-ARBA"/>
</dbReference>
<dbReference type="CDD" id="cd05794">
    <property type="entry name" value="S1_EF-P_repeat_2"/>
    <property type="match status" value="1"/>
</dbReference>
<dbReference type="Gene3D" id="2.40.50.100">
    <property type="match status" value="1"/>
</dbReference>
<proteinExistence type="inferred from homology"/>
<reference evidence="9" key="2">
    <citation type="journal article" date="2021" name="Genome Biol. Evol.">
        <title>Developing a high-quality reference genome for a parasitic bivalve with doubly uniparental inheritance (Bivalvia: Unionida).</title>
        <authorList>
            <person name="Smith C.H."/>
        </authorList>
    </citation>
    <scope>NUCLEOTIDE SEQUENCE</scope>
    <source>
        <strain evidence="9">CHS0354</strain>
        <tissue evidence="9">Mantle</tissue>
    </source>
</reference>
<dbReference type="InterPro" id="IPR000089">
    <property type="entry name" value="Biotin_lipoyl"/>
</dbReference>
<dbReference type="GO" id="GO:0043043">
    <property type="term" value="P:peptide biosynthetic process"/>
    <property type="evidence" value="ECO:0007669"/>
    <property type="project" value="InterPro"/>
</dbReference>
<comment type="caution">
    <text evidence="9">The sequence shown here is derived from an EMBL/GenBank/DDBJ whole genome shotgun (WGS) entry which is preliminary data.</text>
</comment>
<dbReference type="InterPro" id="IPR011768">
    <property type="entry name" value="Transl_elongation_fac_P"/>
</dbReference>
<comment type="similarity">
    <text evidence="3">Belongs to the elongation factor P family.</text>
</comment>
<dbReference type="PANTHER" id="PTHR30053">
    <property type="entry name" value="ELONGATION FACTOR P"/>
    <property type="match status" value="1"/>
</dbReference>
<dbReference type="AlphaFoldDB" id="A0AAE0T714"/>
<dbReference type="NCBIfam" id="NF001810">
    <property type="entry name" value="PRK00529.1"/>
    <property type="match status" value="1"/>
</dbReference>
<dbReference type="InterPro" id="IPR001059">
    <property type="entry name" value="Transl_elong_P/YeiP_cen"/>
</dbReference>
<dbReference type="EMBL" id="JAEAOA010000085">
    <property type="protein sequence ID" value="KAK3604957.1"/>
    <property type="molecule type" value="Genomic_DNA"/>
</dbReference>
<dbReference type="SUPFAM" id="SSF51230">
    <property type="entry name" value="Single hybrid motif"/>
    <property type="match status" value="1"/>
</dbReference>
<dbReference type="NCBIfam" id="TIGR00531">
    <property type="entry name" value="BCCP"/>
    <property type="match status" value="1"/>
</dbReference>
<dbReference type="GO" id="GO:0003746">
    <property type="term" value="F:translation elongation factor activity"/>
    <property type="evidence" value="ECO:0007669"/>
    <property type="project" value="UniProtKB-KW"/>
</dbReference>
<evidence type="ECO:0000256" key="2">
    <source>
        <dbReference type="ARBA" id="ARBA00004815"/>
    </source>
</evidence>
<gene>
    <name evidence="9" type="ORF">CHS0354_000621</name>
</gene>
<feature type="compositionally biased region" description="Polar residues" evidence="7">
    <location>
        <begin position="229"/>
        <end position="238"/>
    </location>
</feature>
<evidence type="ECO:0000256" key="1">
    <source>
        <dbReference type="ARBA" id="ARBA00004496"/>
    </source>
</evidence>
<evidence type="ECO:0000256" key="5">
    <source>
        <dbReference type="ARBA" id="ARBA00022768"/>
    </source>
</evidence>
<comment type="pathway">
    <text evidence="2">Protein biosynthesis; polypeptide chain elongation.</text>
</comment>
<dbReference type="InterPro" id="IPR001249">
    <property type="entry name" value="AcCoA_biotinCC"/>
</dbReference>
<dbReference type="InterPro" id="IPR013185">
    <property type="entry name" value="Transl_elong_KOW-like"/>
</dbReference>
<dbReference type="PRINTS" id="PR01071">
    <property type="entry name" value="ACOABIOTINCC"/>
</dbReference>
<sequence>MATTSDLAKGIMIKFSNELFVVEESIHRTPGNLRAFYQVKMRSVKNSRILEHRFRSGEEIEIIRTERRVFQMLYRDGDDFVLMDNQNYDQINVGMSEFGPSAKFIKEGMNVDVVFASDESIVQAEAPTFVELKVIETSSITKDDRATSGSKSAKLETDASVQVPMFITTGDSVRIDTRTGEYMDRVLDQSGLDELTMRDPSGLFIKLKRQSKMDAPWVTSPQAPPQYTHPPSTRLQSNQTEIHVEKDEAKPVLKLKEIRSPMVGTFYRSPSPDSMPYVKIGDQINKGKTLCIIEAMKLMNEIECDIDGIIKEILVENGKPVEYNQLLFLVE</sequence>
<dbReference type="FunFam" id="2.40.50.140:FF:000009">
    <property type="entry name" value="Elongation factor P"/>
    <property type="match status" value="1"/>
</dbReference>
<dbReference type="InterPro" id="IPR011053">
    <property type="entry name" value="Single_hybrid_motif"/>
</dbReference>
<evidence type="ECO:0000256" key="6">
    <source>
        <dbReference type="ARBA" id="ARBA00022917"/>
    </source>
</evidence>